<keyword evidence="2" id="KW-0812">Transmembrane</keyword>
<dbReference type="AlphaFoldDB" id="A0A8J2XRB3"/>
<feature type="compositionally biased region" description="Polar residues" evidence="1">
    <location>
        <begin position="210"/>
        <end position="224"/>
    </location>
</feature>
<dbReference type="EMBL" id="BMJC01000002">
    <property type="protein sequence ID" value="GGA99970.1"/>
    <property type="molecule type" value="Genomic_DNA"/>
</dbReference>
<evidence type="ECO:0000313" key="4">
    <source>
        <dbReference type="EMBL" id="GGA99970.1"/>
    </source>
</evidence>
<keyword evidence="2" id="KW-1133">Transmembrane helix</keyword>
<feature type="transmembrane region" description="Helical" evidence="2">
    <location>
        <begin position="59"/>
        <end position="76"/>
    </location>
</feature>
<accession>A0A8J2XRB3</accession>
<name>A0A8J2XRB3_9BACT</name>
<evidence type="ECO:0000256" key="2">
    <source>
        <dbReference type="SAM" id="Phobius"/>
    </source>
</evidence>
<evidence type="ECO:0000256" key="1">
    <source>
        <dbReference type="SAM" id="MobiDB-lite"/>
    </source>
</evidence>
<dbReference type="Pfam" id="PF13568">
    <property type="entry name" value="OMP_b-brl_2"/>
    <property type="match status" value="1"/>
</dbReference>
<comment type="caution">
    <text evidence="4">The sequence shown here is derived from an EMBL/GenBank/DDBJ whole genome shotgun (WGS) entry which is preliminary data.</text>
</comment>
<feature type="compositionally biased region" description="Low complexity" evidence="1">
    <location>
        <begin position="139"/>
        <end position="159"/>
    </location>
</feature>
<gene>
    <name evidence="4" type="ORF">GCM10011511_24110</name>
</gene>
<reference evidence="4" key="1">
    <citation type="journal article" date="2014" name="Int. J. Syst. Evol. Microbiol.">
        <title>Complete genome sequence of Corynebacterium casei LMG S-19264T (=DSM 44701T), isolated from a smear-ripened cheese.</title>
        <authorList>
            <consortium name="US DOE Joint Genome Institute (JGI-PGF)"/>
            <person name="Walter F."/>
            <person name="Albersmeier A."/>
            <person name="Kalinowski J."/>
            <person name="Ruckert C."/>
        </authorList>
    </citation>
    <scope>NUCLEOTIDE SEQUENCE</scope>
    <source>
        <strain evidence="4">CGMCC 1.15448</strain>
    </source>
</reference>
<reference evidence="4" key="2">
    <citation type="submission" date="2020-09" db="EMBL/GenBank/DDBJ databases">
        <authorList>
            <person name="Sun Q."/>
            <person name="Zhou Y."/>
        </authorList>
    </citation>
    <scope>NUCLEOTIDE SEQUENCE</scope>
    <source>
        <strain evidence="4">CGMCC 1.15448</strain>
    </source>
</reference>
<dbReference type="Gene3D" id="2.40.160.20">
    <property type="match status" value="1"/>
</dbReference>
<dbReference type="RefSeq" id="WP_188931826.1">
    <property type="nucleotide sequence ID" value="NZ_BMJC01000002.1"/>
</dbReference>
<feature type="compositionally biased region" description="Basic and acidic residues" evidence="1">
    <location>
        <begin position="114"/>
        <end position="124"/>
    </location>
</feature>
<feature type="compositionally biased region" description="Low complexity" evidence="1">
    <location>
        <begin position="99"/>
        <end position="113"/>
    </location>
</feature>
<feature type="region of interest" description="Disordered" evidence="1">
    <location>
        <begin position="99"/>
        <end position="198"/>
    </location>
</feature>
<feature type="compositionally biased region" description="Polar residues" evidence="1">
    <location>
        <begin position="160"/>
        <end position="170"/>
    </location>
</feature>
<protein>
    <recommendedName>
        <fullName evidence="3">Outer membrane protein beta-barrel domain-containing protein</fullName>
    </recommendedName>
</protein>
<organism evidence="4 5">
    <name type="scientific">Puia dinghuensis</name>
    <dbReference type="NCBI Taxonomy" id="1792502"/>
    <lineage>
        <taxon>Bacteria</taxon>
        <taxon>Pseudomonadati</taxon>
        <taxon>Bacteroidota</taxon>
        <taxon>Chitinophagia</taxon>
        <taxon>Chitinophagales</taxon>
        <taxon>Chitinophagaceae</taxon>
        <taxon>Puia</taxon>
    </lineage>
</organism>
<dbReference type="InterPro" id="IPR011250">
    <property type="entry name" value="OMP/PagP_B-barrel"/>
</dbReference>
<dbReference type="Proteomes" id="UP000607559">
    <property type="component" value="Unassembled WGS sequence"/>
</dbReference>
<evidence type="ECO:0000259" key="3">
    <source>
        <dbReference type="Pfam" id="PF13568"/>
    </source>
</evidence>
<evidence type="ECO:0000313" key="5">
    <source>
        <dbReference type="Proteomes" id="UP000607559"/>
    </source>
</evidence>
<feature type="domain" description="Outer membrane protein beta-barrel" evidence="3">
    <location>
        <begin position="295"/>
        <end position="410"/>
    </location>
</feature>
<dbReference type="InterPro" id="IPR025665">
    <property type="entry name" value="Beta-barrel_OMP_2"/>
</dbReference>
<keyword evidence="5" id="KW-1185">Reference proteome</keyword>
<feature type="region of interest" description="Disordered" evidence="1">
    <location>
        <begin position="205"/>
        <end position="224"/>
    </location>
</feature>
<sequence>MSNLKDTDFDDLFRRASEKYPLRTDSSDWDRMSAALEKDAPPKLYADAVETDKRKRRKFLWFFLLLPLGGAGYYTWHQMGHGAGSGQAVNTVVVSTPAATSTPATATTPAGPARTDRTTPEADHTATGANHATPEADRTAAGTNRTTTLRNLNTTEANRSTAGTNHTAANRKTAGANITRTKHNRDRFAADHTSYPDADKVADRGIASNHPASTSNHPANSNPVASAFTLRSAGIDGQLAPTTGPWNLSVDVKAPPKDSSVAKKQASPKKRSSFLYAGVLAAPDFSVVKFQSMKGVGSTFGVLVGYAFNDRWAVETGVYVDRKRYYTEGEYFSTKKLNIPPYVDLLNLDGTCYMWEIPLNVRYTFNPAGKTRWFATAGFSTYLMTREKYNYAAENYTTSRTWDGSYDWKKSSQYPFSVVNLSAGFEQRLGKVGNLRVEPYVRLPLGGIGTGSLPIMSTGVNVGITRRLWGNKK</sequence>
<proteinExistence type="predicted"/>
<keyword evidence="2" id="KW-0472">Membrane</keyword>
<dbReference type="SUPFAM" id="SSF56925">
    <property type="entry name" value="OMPA-like"/>
    <property type="match status" value="1"/>
</dbReference>